<evidence type="ECO:0000256" key="1">
    <source>
        <dbReference type="SAM" id="SignalP"/>
    </source>
</evidence>
<name>A0ABS7ZX81_9GAMM</name>
<dbReference type="Pfam" id="PF11306">
    <property type="entry name" value="DUF3108"/>
    <property type="match status" value="1"/>
</dbReference>
<proteinExistence type="predicted"/>
<reference evidence="2 3" key="1">
    <citation type="submission" date="2020-12" db="EMBL/GenBank/DDBJ databases">
        <title>Novel Thalassolituus-related marine hydrocarbonoclastic bacteria mediated algae-derived hydrocarbons mineralization in twilight zone of the northern South China Sea.</title>
        <authorList>
            <person name="Dong C."/>
        </authorList>
    </citation>
    <scope>NUCLEOTIDE SEQUENCE [LARGE SCALE GENOMIC DNA]</scope>
    <source>
        <strain evidence="2 3">IMCC1826</strain>
    </source>
</reference>
<organism evidence="2 3">
    <name type="scientific">Thalassolituus marinus</name>
    <dbReference type="NCBI Taxonomy" id="671053"/>
    <lineage>
        <taxon>Bacteria</taxon>
        <taxon>Pseudomonadati</taxon>
        <taxon>Pseudomonadota</taxon>
        <taxon>Gammaproteobacteria</taxon>
        <taxon>Oceanospirillales</taxon>
        <taxon>Oceanospirillaceae</taxon>
        <taxon>Thalassolituus</taxon>
    </lineage>
</organism>
<protein>
    <submittedName>
        <fullName evidence="2">DUF3108 domain-containing protein</fullName>
    </submittedName>
</protein>
<dbReference type="EMBL" id="JAEDAH010000097">
    <property type="protein sequence ID" value="MCA6065026.1"/>
    <property type="molecule type" value="Genomic_DNA"/>
</dbReference>
<dbReference type="RefSeq" id="WP_225676562.1">
    <property type="nucleotide sequence ID" value="NZ_JAEDAH010000097.1"/>
</dbReference>
<dbReference type="InterPro" id="IPR021457">
    <property type="entry name" value="DUF3108"/>
</dbReference>
<evidence type="ECO:0000313" key="3">
    <source>
        <dbReference type="Proteomes" id="UP000714380"/>
    </source>
</evidence>
<dbReference type="Proteomes" id="UP000714380">
    <property type="component" value="Unassembled WGS sequence"/>
</dbReference>
<sequence>MRFTGMNPSAYLIKIVLAAFTCLSVIAHASATDELLAPFKASYVTEWSLGWFTLDIEATRTLQKTPDGNWLLTFEAETSAASLKETSEFSLIERQIRPQEYQYHASGLFNEPDRALLFSHPLKLVKDLDNKQTYTNAWETEIQDNLSYMLQASIDLAQGDTTLTYEVFEKNRSKPFRFEVIGEETIDTSIGKLKAVKVKQIRKNNRRELYAWFAKDHHYQLVRLIDKKDGRKRYQIDISALSD</sequence>
<comment type="caution">
    <text evidence="2">The sequence shown here is derived from an EMBL/GenBank/DDBJ whole genome shotgun (WGS) entry which is preliminary data.</text>
</comment>
<feature type="chain" id="PRO_5045444806" evidence="1">
    <location>
        <begin position="30"/>
        <end position="243"/>
    </location>
</feature>
<evidence type="ECO:0000313" key="2">
    <source>
        <dbReference type="EMBL" id="MCA6065026.1"/>
    </source>
</evidence>
<feature type="signal peptide" evidence="1">
    <location>
        <begin position="1"/>
        <end position="29"/>
    </location>
</feature>
<keyword evidence="3" id="KW-1185">Reference proteome</keyword>
<accession>A0ABS7ZX81</accession>
<keyword evidence="1" id="KW-0732">Signal</keyword>
<gene>
    <name evidence="2" type="ORF">I9W95_15600</name>
</gene>